<evidence type="ECO:0000256" key="6">
    <source>
        <dbReference type="ARBA" id="ARBA00022989"/>
    </source>
</evidence>
<dbReference type="EMBL" id="KZ819593">
    <property type="protein sequence ID" value="PWN38633.1"/>
    <property type="molecule type" value="Genomic_DNA"/>
</dbReference>
<protein>
    <submittedName>
        <fullName evidence="12">Putative YMC1-protein of the mitochondrial carrier family</fullName>
    </submittedName>
</protein>
<evidence type="ECO:0000256" key="5">
    <source>
        <dbReference type="ARBA" id="ARBA00022737"/>
    </source>
</evidence>
<feature type="repeat" description="Solcar" evidence="9">
    <location>
        <begin position="19"/>
        <end position="101"/>
    </location>
</feature>
<dbReference type="GO" id="GO:1990575">
    <property type="term" value="P:mitochondrial L-ornithine transmembrane transport"/>
    <property type="evidence" value="ECO:0007669"/>
    <property type="project" value="TreeGrafter"/>
</dbReference>
<comment type="subcellular location">
    <subcellularLocation>
        <location evidence="1">Mitochondrion membrane</location>
        <topology evidence="1">Multi-pass membrane protein</topology>
    </subcellularLocation>
</comment>
<accession>A0A316VQD3</accession>
<dbReference type="InterPro" id="IPR023395">
    <property type="entry name" value="MCP_dom_sf"/>
</dbReference>
<dbReference type="Gene3D" id="1.50.40.10">
    <property type="entry name" value="Mitochondrial carrier domain"/>
    <property type="match status" value="2"/>
</dbReference>
<dbReference type="PANTHER" id="PTHR45624:SF12">
    <property type="entry name" value="MITOCHONDRIAL ORNITHINE TRANSPORTER 1"/>
    <property type="match status" value="1"/>
</dbReference>
<evidence type="ECO:0000256" key="9">
    <source>
        <dbReference type="PROSITE-ProRule" id="PRU00282"/>
    </source>
</evidence>
<sequence>MSSSPYPVKAKEGVIPRSTKDVLSGTAGGIAQVLVGQPLDIVKVRLQTSPPGTFTGMADCARQLVKHEGPLAFYKGTLTPLLGVGLCVSIQFGVFERMKREFQAINAKKFGDQSYLNKGLSSSQLYLAGSAAGLSNAVVAGPVEQIRIRLQTQKNNQFKGPLDCARQIIRASGVSGIFRGMIPTFAREGHGMGCYFLTYEYLVQQLLAKTGKTRSEMPAIYAVLFGASSGLAVWLSAYPFDIIKSRLQTDAIHPKERAYKGVMDCAQAIYRQNGIKGFFRGLTPTLVRAPFSNSATFLAVEWAARNLEPYVKN</sequence>
<dbReference type="SUPFAM" id="SSF103506">
    <property type="entry name" value="Mitochondrial carrier"/>
    <property type="match status" value="1"/>
</dbReference>
<feature type="repeat" description="Solcar" evidence="9">
    <location>
        <begin position="217"/>
        <end position="306"/>
    </location>
</feature>
<evidence type="ECO:0000256" key="8">
    <source>
        <dbReference type="ARBA" id="ARBA00023136"/>
    </source>
</evidence>
<feature type="transmembrane region" description="Helical" evidence="11">
    <location>
        <begin position="219"/>
        <end position="240"/>
    </location>
</feature>
<evidence type="ECO:0000256" key="7">
    <source>
        <dbReference type="ARBA" id="ARBA00023128"/>
    </source>
</evidence>
<gene>
    <name evidence="12" type="ORF">IE81DRAFT_369690</name>
</gene>
<evidence type="ECO:0000256" key="10">
    <source>
        <dbReference type="RuleBase" id="RU000488"/>
    </source>
</evidence>
<dbReference type="InterPro" id="IPR050567">
    <property type="entry name" value="Mitochondrial_Carrier"/>
</dbReference>
<dbReference type="GO" id="GO:0000064">
    <property type="term" value="F:L-ornithine transmembrane transporter activity"/>
    <property type="evidence" value="ECO:0007669"/>
    <property type="project" value="TreeGrafter"/>
</dbReference>
<feature type="transmembrane region" description="Helical" evidence="11">
    <location>
        <begin position="72"/>
        <end position="95"/>
    </location>
</feature>
<organism evidence="12 13">
    <name type="scientific">Ceraceosorus guamensis</name>
    <dbReference type="NCBI Taxonomy" id="1522189"/>
    <lineage>
        <taxon>Eukaryota</taxon>
        <taxon>Fungi</taxon>
        <taxon>Dikarya</taxon>
        <taxon>Basidiomycota</taxon>
        <taxon>Ustilaginomycotina</taxon>
        <taxon>Exobasidiomycetes</taxon>
        <taxon>Ceraceosorales</taxon>
        <taxon>Ceraceosoraceae</taxon>
        <taxon>Ceraceosorus</taxon>
    </lineage>
</organism>
<dbReference type="PANTHER" id="PTHR45624">
    <property type="entry name" value="MITOCHONDRIAL BASIC AMINO ACIDS TRANSPORTER-RELATED"/>
    <property type="match status" value="1"/>
</dbReference>
<evidence type="ECO:0000256" key="4">
    <source>
        <dbReference type="ARBA" id="ARBA00022692"/>
    </source>
</evidence>
<keyword evidence="4 9" id="KW-0812">Transmembrane</keyword>
<keyword evidence="5" id="KW-0677">Repeat</keyword>
<keyword evidence="3 10" id="KW-0813">Transport</keyword>
<proteinExistence type="inferred from homology"/>
<evidence type="ECO:0000256" key="11">
    <source>
        <dbReference type="SAM" id="Phobius"/>
    </source>
</evidence>
<evidence type="ECO:0000313" key="12">
    <source>
        <dbReference type="EMBL" id="PWN38633.1"/>
    </source>
</evidence>
<keyword evidence="8 9" id="KW-0472">Membrane</keyword>
<name>A0A316VQD3_9BASI</name>
<dbReference type="AlphaFoldDB" id="A0A316VQD3"/>
<dbReference type="RefSeq" id="XP_025365793.1">
    <property type="nucleotide sequence ID" value="XM_025517276.1"/>
</dbReference>
<comment type="similarity">
    <text evidence="2 10">Belongs to the mitochondrial carrier (TC 2.A.29) family.</text>
</comment>
<dbReference type="PROSITE" id="PS50920">
    <property type="entry name" value="SOLCAR"/>
    <property type="match status" value="3"/>
</dbReference>
<dbReference type="Pfam" id="PF00153">
    <property type="entry name" value="Mito_carr"/>
    <property type="match status" value="3"/>
</dbReference>
<dbReference type="GeneID" id="37039146"/>
<evidence type="ECO:0000256" key="2">
    <source>
        <dbReference type="ARBA" id="ARBA00006375"/>
    </source>
</evidence>
<dbReference type="FunCoup" id="A0A316VQD3">
    <property type="interactions" value="121"/>
</dbReference>
<evidence type="ECO:0000313" key="13">
    <source>
        <dbReference type="Proteomes" id="UP000245783"/>
    </source>
</evidence>
<dbReference type="GO" id="GO:0031966">
    <property type="term" value="C:mitochondrial membrane"/>
    <property type="evidence" value="ECO:0007669"/>
    <property type="project" value="UniProtKB-SubCell"/>
</dbReference>
<reference evidence="12 13" key="1">
    <citation type="journal article" date="2018" name="Mol. Biol. Evol.">
        <title>Broad Genomic Sampling Reveals a Smut Pathogenic Ancestry of the Fungal Clade Ustilaginomycotina.</title>
        <authorList>
            <person name="Kijpornyongpan T."/>
            <person name="Mondo S.J."/>
            <person name="Barry K."/>
            <person name="Sandor L."/>
            <person name="Lee J."/>
            <person name="Lipzen A."/>
            <person name="Pangilinan J."/>
            <person name="LaButti K."/>
            <person name="Hainaut M."/>
            <person name="Henrissat B."/>
            <person name="Grigoriev I.V."/>
            <person name="Spatafora J.W."/>
            <person name="Aime M.C."/>
        </authorList>
    </citation>
    <scope>NUCLEOTIDE SEQUENCE [LARGE SCALE GENOMIC DNA]</scope>
    <source>
        <strain evidence="12 13">MCA 4658</strain>
    </source>
</reference>
<keyword evidence="13" id="KW-1185">Reference proteome</keyword>
<dbReference type="Proteomes" id="UP000245783">
    <property type="component" value="Unassembled WGS sequence"/>
</dbReference>
<evidence type="ECO:0000256" key="1">
    <source>
        <dbReference type="ARBA" id="ARBA00004225"/>
    </source>
</evidence>
<dbReference type="STRING" id="1522189.A0A316VQD3"/>
<keyword evidence="7" id="KW-0496">Mitochondrion</keyword>
<evidence type="ECO:0000256" key="3">
    <source>
        <dbReference type="ARBA" id="ARBA00022448"/>
    </source>
</evidence>
<dbReference type="InterPro" id="IPR018108">
    <property type="entry name" value="MCP_transmembrane"/>
</dbReference>
<dbReference type="OrthoDB" id="409586at2759"/>
<dbReference type="InParanoid" id="A0A316VQD3"/>
<feature type="repeat" description="Solcar" evidence="9">
    <location>
        <begin position="120"/>
        <end position="205"/>
    </location>
</feature>
<keyword evidence="6 11" id="KW-1133">Transmembrane helix</keyword>